<reference evidence="5 7" key="2">
    <citation type="journal article" date="2013" name="Nature">
        <title>Insights into bilaterian evolution from three spiralian genomes.</title>
        <authorList>
            <person name="Simakov O."/>
            <person name="Marletaz F."/>
            <person name="Cho S.J."/>
            <person name="Edsinger-Gonzales E."/>
            <person name="Havlak P."/>
            <person name="Hellsten U."/>
            <person name="Kuo D.H."/>
            <person name="Larsson T."/>
            <person name="Lv J."/>
            <person name="Arendt D."/>
            <person name="Savage R."/>
            <person name="Osoegawa K."/>
            <person name="de Jong P."/>
            <person name="Grimwood J."/>
            <person name="Chapman J.A."/>
            <person name="Shapiro H."/>
            <person name="Aerts A."/>
            <person name="Otillar R.P."/>
            <person name="Terry A.Y."/>
            <person name="Boore J.L."/>
            <person name="Grigoriev I.V."/>
            <person name="Lindberg D.R."/>
            <person name="Seaver E.C."/>
            <person name="Weisblat D.A."/>
            <person name="Putnam N.H."/>
            <person name="Rokhsar D.S."/>
        </authorList>
    </citation>
    <scope>NUCLEOTIDE SEQUENCE</scope>
    <source>
        <strain evidence="5 7">I ESC-2004</strain>
    </source>
</reference>
<dbReference type="PROSITE" id="PS50297">
    <property type="entry name" value="ANK_REP_REGION"/>
    <property type="match status" value="2"/>
</dbReference>
<feature type="compositionally biased region" description="Polar residues" evidence="4">
    <location>
        <begin position="75"/>
        <end position="87"/>
    </location>
</feature>
<keyword evidence="7" id="KW-1185">Reference proteome</keyword>
<dbReference type="STRING" id="283909.R7V5F7"/>
<dbReference type="SUPFAM" id="SSF48403">
    <property type="entry name" value="Ankyrin repeat"/>
    <property type="match status" value="1"/>
</dbReference>
<dbReference type="EMBL" id="AMQN01000731">
    <property type="status" value="NOT_ANNOTATED_CDS"/>
    <property type="molecule type" value="Genomic_DNA"/>
</dbReference>
<evidence type="ECO:0000256" key="2">
    <source>
        <dbReference type="ARBA" id="ARBA00023043"/>
    </source>
</evidence>
<dbReference type="PANTHER" id="PTHR24198:SF165">
    <property type="entry name" value="ANKYRIN REPEAT-CONTAINING PROTEIN-RELATED"/>
    <property type="match status" value="1"/>
</dbReference>
<evidence type="ECO:0000256" key="1">
    <source>
        <dbReference type="ARBA" id="ARBA00022737"/>
    </source>
</evidence>
<dbReference type="Gene3D" id="1.25.40.20">
    <property type="entry name" value="Ankyrin repeat-containing domain"/>
    <property type="match status" value="1"/>
</dbReference>
<dbReference type="InterPro" id="IPR036770">
    <property type="entry name" value="Ankyrin_rpt-contain_sf"/>
</dbReference>
<dbReference type="Pfam" id="PF12796">
    <property type="entry name" value="Ank_2"/>
    <property type="match status" value="1"/>
</dbReference>
<reference evidence="6" key="3">
    <citation type="submission" date="2015-06" db="UniProtKB">
        <authorList>
            <consortium name="EnsemblMetazoa"/>
        </authorList>
    </citation>
    <scope>IDENTIFICATION</scope>
</reference>
<feature type="repeat" description="ANK" evidence="3">
    <location>
        <begin position="194"/>
        <end position="226"/>
    </location>
</feature>
<reference evidence="7" key="1">
    <citation type="submission" date="2012-12" db="EMBL/GenBank/DDBJ databases">
        <authorList>
            <person name="Hellsten U."/>
            <person name="Grimwood J."/>
            <person name="Chapman J.A."/>
            <person name="Shapiro H."/>
            <person name="Aerts A."/>
            <person name="Otillar R.P."/>
            <person name="Terry A.Y."/>
            <person name="Boore J.L."/>
            <person name="Simakov O."/>
            <person name="Marletaz F."/>
            <person name="Cho S.-J."/>
            <person name="Edsinger-Gonzales E."/>
            <person name="Havlak P."/>
            <person name="Kuo D.-H."/>
            <person name="Larsson T."/>
            <person name="Lv J."/>
            <person name="Arendt D."/>
            <person name="Savage R."/>
            <person name="Osoegawa K."/>
            <person name="de Jong P."/>
            <person name="Lindberg D.R."/>
            <person name="Seaver E.C."/>
            <person name="Weisblat D.A."/>
            <person name="Putnam N.H."/>
            <person name="Grigoriev I.V."/>
            <person name="Rokhsar D.S."/>
        </authorList>
    </citation>
    <scope>NUCLEOTIDE SEQUENCE</scope>
    <source>
        <strain evidence="7">I ESC-2004</strain>
    </source>
</reference>
<evidence type="ECO:0000313" key="7">
    <source>
        <dbReference type="Proteomes" id="UP000014760"/>
    </source>
</evidence>
<dbReference type="AlphaFoldDB" id="R7V5F7"/>
<dbReference type="Proteomes" id="UP000014760">
    <property type="component" value="Unassembled WGS sequence"/>
</dbReference>
<dbReference type="EMBL" id="KB295062">
    <property type="protein sequence ID" value="ELU13672.1"/>
    <property type="molecule type" value="Genomic_DNA"/>
</dbReference>
<proteinExistence type="predicted"/>
<dbReference type="SMART" id="SM00248">
    <property type="entry name" value="ANK"/>
    <property type="match status" value="2"/>
</dbReference>
<evidence type="ECO:0000256" key="4">
    <source>
        <dbReference type="SAM" id="MobiDB-lite"/>
    </source>
</evidence>
<organism evidence="5">
    <name type="scientific">Capitella teleta</name>
    <name type="common">Polychaete worm</name>
    <dbReference type="NCBI Taxonomy" id="283909"/>
    <lineage>
        <taxon>Eukaryota</taxon>
        <taxon>Metazoa</taxon>
        <taxon>Spiralia</taxon>
        <taxon>Lophotrochozoa</taxon>
        <taxon>Annelida</taxon>
        <taxon>Polychaeta</taxon>
        <taxon>Sedentaria</taxon>
        <taxon>Scolecida</taxon>
        <taxon>Capitellidae</taxon>
        <taxon>Capitella</taxon>
    </lineage>
</organism>
<sequence>MRSGVRLRCQSDVVIVIEKVGKDFQKASALIHEFLLKLSEDAECAELRDALNMALLHMQRYYRQLRSRLQPSQQESGTSSKLTQSLRGLSPMTPFRDQPDKFLWKWTNLEIPKPTGTLPADLRKDLSTLPVVILSAKQGDNAMLMSLIEKEPECLYEVDAMGRNALMYAVHHGHLDTVQLLCQHGIDVNSTAADGSTVVHRACHDGQHEALRILIEYAANIEVQDHCGRAAIHWACAGVSRDCLKNVVGIF</sequence>
<accession>R7V5F7</accession>
<gene>
    <name evidence="5" type="ORF">CAPTEDRAFT_190248</name>
</gene>
<feature type="region of interest" description="Disordered" evidence="4">
    <location>
        <begin position="68"/>
        <end position="90"/>
    </location>
</feature>
<feature type="repeat" description="ANK" evidence="3">
    <location>
        <begin position="161"/>
        <end position="193"/>
    </location>
</feature>
<keyword evidence="2 3" id="KW-0040">ANK repeat</keyword>
<dbReference type="Pfam" id="PF13637">
    <property type="entry name" value="Ank_4"/>
    <property type="match status" value="1"/>
</dbReference>
<keyword evidence="1" id="KW-0677">Repeat</keyword>
<dbReference type="EnsemblMetazoa" id="CapteT190248">
    <property type="protein sequence ID" value="CapteP190248"/>
    <property type="gene ID" value="CapteG190248"/>
</dbReference>
<name>R7V5F7_CAPTE</name>
<dbReference type="HOGENOM" id="CLU_1107975_0_0_1"/>
<protein>
    <submittedName>
        <fullName evidence="5 6">Uncharacterized protein</fullName>
    </submittedName>
</protein>
<evidence type="ECO:0000256" key="3">
    <source>
        <dbReference type="PROSITE-ProRule" id="PRU00023"/>
    </source>
</evidence>
<evidence type="ECO:0000313" key="6">
    <source>
        <dbReference type="EnsemblMetazoa" id="CapteP190248"/>
    </source>
</evidence>
<evidence type="ECO:0000313" key="5">
    <source>
        <dbReference type="EMBL" id="ELU13672.1"/>
    </source>
</evidence>
<dbReference type="InterPro" id="IPR002110">
    <property type="entry name" value="Ankyrin_rpt"/>
</dbReference>
<dbReference type="PANTHER" id="PTHR24198">
    <property type="entry name" value="ANKYRIN REPEAT AND PROTEIN KINASE DOMAIN-CONTAINING PROTEIN"/>
    <property type="match status" value="1"/>
</dbReference>
<dbReference type="PROSITE" id="PS50088">
    <property type="entry name" value="ANK_REPEAT"/>
    <property type="match status" value="2"/>
</dbReference>
<dbReference type="OrthoDB" id="539213at2759"/>